<comment type="caution">
    <text evidence="4">The sequence shown here is derived from an EMBL/GenBank/DDBJ whole genome shotgun (WGS) entry which is preliminary data.</text>
</comment>
<dbReference type="Proteomes" id="UP000249396">
    <property type="component" value="Unassembled WGS sequence"/>
</dbReference>
<dbReference type="Pfam" id="PF13271">
    <property type="entry name" value="DUF4062"/>
    <property type="match status" value="1"/>
</dbReference>
<reference evidence="4 5" key="1">
    <citation type="journal article" date="2018" name="Aquat. Microb. Ecol.">
        <title>Gammaproteobacterial methanotrophs dominate.</title>
        <authorList>
            <person name="Rissanen A.J."/>
            <person name="Saarenheimo J."/>
            <person name="Tiirola M."/>
            <person name="Peura S."/>
            <person name="Aalto S.L."/>
            <person name="Karvinen A."/>
            <person name="Nykanen H."/>
        </authorList>
    </citation>
    <scope>NUCLEOTIDE SEQUENCE [LARGE SCALE GENOMIC DNA]</scope>
    <source>
        <strain evidence="4">AMbin10</strain>
    </source>
</reference>
<dbReference type="InterPro" id="IPR045438">
    <property type="entry name" value="EAD9"/>
</dbReference>
<dbReference type="Pfam" id="PF19962">
    <property type="entry name" value="EAD9"/>
    <property type="match status" value="1"/>
</dbReference>
<dbReference type="EMBL" id="QJPH01000196">
    <property type="protein sequence ID" value="PZN82958.1"/>
    <property type="molecule type" value="Genomic_DNA"/>
</dbReference>
<accession>A0A2W4RTM5</accession>
<protein>
    <submittedName>
        <fullName evidence="4">Uncharacterized protein</fullName>
    </submittedName>
</protein>
<evidence type="ECO:0000256" key="1">
    <source>
        <dbReference type="SAM" id="Coils"/>
    </source>
</evidence>
<dbReference type="AlphaFoldDB" id="A0A2W4RTM5"/>
<keyword evidence="1" id="KW-0175">Coiled coil</keyword>
<evidence type="ECO:0000313" key="5">
    <source>
        <dbReference type="Proteomes" id="UP000249396"/>
    </source>
</evidence>
<dbReference type="InterPro" id="IPR025139">
    <property type="entry name" value="DUF4062"/>
</dbReference>
<name>A0A2W4RTM5_9GAMM</name>
<evidence type="ECO:0000259" key="2">
    <source>
        <dbReference type="Pfam" id="PF13271"/>
    </source>
</evidence>
<feature type="domain" description="Effector-associated" evidence="3">
    <location>
        <begin position="171"/>
        <end position="231"/>
    </location>
</feature>
<feature type="coiled-coil region" evidence="1">
    <location>
        <begin position="170"/>
        <end position="234"/>
    </location>
</feature>
<evidence type="ECO:0000259" key="3">
    <source>
        <dbReference type="Pfam" id="PF19962"/>
    </source>
</evidence>
<evidence type="ECO:0000313" key="4">
    <source>
        <dbReference type="EMBL" id="PZN82958.1"/>
    </source>
</evidence>
<sequence>MARIYLSATYSDLKTSRDAVYRILRMLRHDVVSMEDYVATDAYPLHKCLADVAACEVYLGLFGWRYGYIPDKDNPTRLSITELEYRKAGEAGLPRLLFLADPAVTWPDECKDTHTGEGDAGQRIADFRAELGSETLVSFFRAPDHLAGLVSAAVTLCLENNPSAKPESRRRMLEIKYQILELRLKALLEDYQAATEQLSYTIGLMEQNKLKRQIQNLERDIEQVQAELDALECRG</sequence>
<organism evidence="4 5">
    <name type="scientific">Candidatus Methylumidiphilus alinenensis</name>
    <dbReference type="NCBI Taxonomy" id="2202197"/>
    <lineage>
        <taxon>Bacteria</taxon>
        <taxon>Pseudomonadati</taxon>
        <taxon>Pseudomonadota</taxon>
        <taxon>Gammaproteobacteria</taxon>
        <taxon>Methylococcales</taxon>
        <taxon>Candidatus Methylumidiphilus</taxon>
    </lineage>
</organism>
<gene>
    <name evidence="4" type="ORF">DM484_05575</name>
</gene>
<proteinExistence type="predicted"/>
<feature type="domain" description="DUF4062" evidence="2">
    <location>
        <begin position="3"/>
        <end position="88"/>
    </location>
</feature>